<dbReference type="STRING" id="13370.A0A448YSM6"/>
<evidence type="ECO:0000256" key="1">
    <source>
        <dbReference type="ARBA" id="ARBA00004173"/>
    </source>
</evidence>
<evidence type="ECO:0000313" key="8">
    <source>
        <dbReference type="EMBL" id="VEU23906.1"/>
    </source>
</evidence>
<accession>A0A448YSM6</accession>
<dbReference type="SUPFAM" id="SSF57829">
    <property type="entry name" value="Zn-binding ribosomal proteins"/>
    <property type="match status" value="1"/>
</dbReference>
<dbReference type="GO" id="GO:0006412">
    <property type="term" value="P:translation"/>
    <property type="evidence" value="ECO:0007669"/>
    <property type="project" value="InterPro"/>
</dbReference>
<dbReference type="Pfam" id="PF01783">
    <property type="entry name" value="Ribosomal_L32p"/>
    <property type="match status" value="1"/>
</dbReference>
<evidence type="ECO:0000256" key="2">
    <source>
        <dbReference type="ARBA" id="ARBA00008560"/>
    </source>
</evidence>
<dbReference type="GO" id="GO:0005762">
    <property type="term" value="C:mitochondrial large ribosomal subunit"/>
    <property type="evidence" value="ECO:0007669"/>
    <property type="project" value="TreeGrafter"/>
</dbReference>
<dbReference type="PANTHER" id="PTHR21026:SF2">
    <property type="entry name" value="LARGE RIBOSOMAL SUBUNIT PROTEIN BL32M"/>
    <property type="match status" value="1"/>
</dbReference>
<sequence>MSFAVRSGAGLISVGQSLLPRLSIPSLSIPLPSFLQPRQKQAEDVEKQEKLRQLAQELPNTRSGIPFFHDNGILLAAPKKKTSHMKRRQRLYAPGSKQIKLKNNLNRCPACGHYKRSHFLCMHCVSEIQQYWKQRDVKLQPEPFKEEFTNPQDEEVLYPGKTERMYERKLRRKEYLVKRPKTLPVEH</sequence>
<dbReference type="InParanoid" id="A0A448YSM6"/>
<dbReference type="GO" id="GO:0003735">
    <property type="term" value="F:structural constituent of ribosome"/>
    <property type="evidence" value="ECO:0007669"/>
    <property type="project" value="InterPro"/>
</dbReference>
<dbReference type="InterPro" id="IPR002677">
    <property type="entry name" value="Ribosomal_bL32"/>
</dbReference>
<dbReference type="InterPro" id="IPR011332">
    <property type="entry name" value="Ribosomal_zn-bd"/>
</dbReference>
<reference evidence="8 9" key="1">
    <citation type="submission" date="2018-12" db="EMBL/GenBank/DDBJ databases">
        <authorList>
            <person name="Tiukova I."/>
            <person name="Dainat J."/>
        </authorList>
    </citation>
    <scope>NUCLEOTIDE SEQUENCE [LARGE SCALE GENOMIC DNA]</scope>
</reference>
<evidence type="ECO:0000256" key="6">
    <source>
        <dbReference type="ARBA" id="ARBA00023274"/>
    </source>
</evidence>
<dbReference type="EMBL" id="CAACVR010000067">
    <property type="protein sequence ID" value="VEU23906.1"/>
    <property type="molecule type" value="Genomic_DNA"/>
</dbReference>
<dbReference type="InterPro" id="IPR051991">
    <property type="entry name" value="Mitoribosomal_protein_bL32"/>
</dbReference>
<dbReference type="FunCoup" id="A0A448YSM6">
    <property type="interactions" value="290"/>
</dbReference>
<comment type="subcellular location">
    <subcellularLocation>
        <location evidence="1">Mitochondrion</location>
    </subcellularLocation>
</comment>
<dbReference type="OrthoDB" id="2014905at2759"/>
<organism evidence="8 9">
    <name type="scientific">Brettanomyces naardenensis</name>
    <name type="common">Yeast</name>
    <dbReference type="NCBI Taxonomy" id="13370"/>
    <lineage>
        <taxon>Eukaryota</taxon>
        <taxon>Fungi</taxon>
        <taxon>Dikarya</taxon>
        <taxon>Ascomycota</taxon>
        <taxon>Saccharomycotina</taxon>
        <taxon>Pichiomycetes</taxon>
        <taxon>Pichiales</taxon>
        <taxon>Pichiaceae</taxon>
        <taxon>Brettanomyces</taxon>
    </lineage>
</organism>
<comment type="similarity">
    <text evidence="2">Belongs to the bacterial ribosomal protein bL32 family.</text>
</comment>
<dbReference type="Proteomes" id="UP000290900">
    <property type="component" value="Unassembled WGS sequence"/>
</dbReference>
<evidence type="ECO:0000256" key="7">
    <source>
        <dbReference type="ARBA" id="ARBA00039935"/>
    </source>
</evidence>
<gene>
    <name evidence="8" type="ORF">BRENAR_LOCUS4635</name>
</gene>
<proteinExistence type="inferred from homology"/>
<keyword evidence="4" id="KW-0689">Ribosomal protein</keyword>
<evidence type="ECO:0000256" key="5">
    <source>
        <dbReference type="ARBA" id="ARBA00023128"/>
    </source>
</evidence>
<evidence type="ECO:0000313" key="9">
    <source>
        <dbReference type="Proteomes" id="UP000290900"/>
    </source>
</evidence>
<name>A0A448YSM6_BRENA</name>
<keyword evidence="5" id="KW-0496">Mitochondrion</keyword>
<keyword evidence="9" id="KW-1185">Reference proteome</keyword>
<evidence type="ECO:0000256" key="3">
    <source>
        <dbReference type="ARBA" id="ARBA00022946"/>
    </source>
</evidence>
<protein>
    <recommendedName>
        <fullName evidence="7">Large ribosomal subunit protein bL32m</fullName>
    </recommendedName>
</protein>
<dbReference type="AlphaFoldDB" id="A0A448YSM6"/>
<dbReference type="PANTHER" id="PTHR21026">
    <property type="entry name" value="39S RIBOSOMAL PROTEIN L32, MITOCHONDRIAL"/>
    <property type="match status" value="1"/>
</dbReference>
<evidence type="ECO:0000256" key="4">
    <source>
        <dbReference type="ARBA" id="ARBA00022980"/>
    </source>
</evidence>
<keyword evidence="3" id="KW-0809">Transit peptide</keyword>
<dbReference type="NCBIfam" id="TIGR01031">
    <property type="entry name" value="rpmF_bact"/>
    <property type="match status" value="1"/>
</dbReference>
<keyword evidence="6" id="KW-0687">Ribonucleoprotein</keyword>